<organism evidence="4 5">
    <name type="scientific">Stephania cephalantha</name>
    <dbReference type="NCBI Taxonomy" id="152367"/>
    <lineage>
        <taxon>Eukaryota</taxon>
        <taxon>Viridiplantae</taxon>
        <taxon>Streptophyta</taxon>
        <taxon>Embryophyta</taxon>
        <taxon>Tracheophyta</taxon>
        <taxon>Spermatophyta</taxon>
        <taxon>Magnoliopsida</taxon>
        <taxon>Ranunculales</taxon>
        <taxon>Menispermaceae</taxon>
        <taxon>Menispermoideae</taxon>
        <taxon>Cissampelideae</taxon>
        <taxon>Stephania</taxon>
    </lineage>
</organism>
<keyword evidence="1" id="KW-0677">Repeat</keyword>
<gene>
    <name evidence="4" type="ORF">Scep_016210</name>
</gene>
<dbReference type="PANTHER" id="PTHR47926">
    <property type="entry name" value="PENTATRICOPEPTIDE REPEAT-CONTAINING PROTEIN"/>
    <property type="match status" value="1"/>
</dbReference>
<dbReference type="FunFam" id="1.25.40.10:FF:000090">
    <property type="entry name" value="Pentatricopeptide repeat-containing protein, chloroplastic"/>
    <property type="match status" value="1"/>
</dbReference>
<dbReference type="InterPro" id="IPR046960">
    <property type="entry name" value="PPR_At4g14850-like_plant"/>
</dbReference>
<sequence>MYSKCGSLSRARQVFDKMPHRDHIAWNSILSAYALAAHSHYANINDGFRLFRSFRESAVAPTKLTFAPVLNLCLLCRWACVSESVHGYAVRIGMESDVYVSGALVNVYSKFGRVGAARRLFDEMPERDVVLWNVMIKGYMQSGGLGNEALSLFAEFHRSGLCTPDGVTIRCIIGGLSGMFGEGANEFAEQVMGYAVKMCLLDEYNSDAITWNKTMSKHISAGNDWEALECFGEMRSMNAEYDNVTFIVVLSAIMGTSMLDTGMQIHGMIVKIGFDSDTSVANNLINMYAKIGLLDYAQMVFDDMEEIDLISWNSMISSYARGGSERESIALFLDLLRNGTRPDEFTLASVLRACSASPESFHLGRQVHVLAVKMDTIKDDFVLTALIDFYGKNAKMKEAEILFNRRVAFDLASWNAMMAGFITNNEGQKALDLFSLLHKCGEKLNQFAFATAIKACASLVSLDQGKQLHANIIKLGFDFYLCVSSGIQDMYAKCGEMEAAAIVFDRISQPDDVAWTAMISGCVENGDECKALQFYRHMRHAGIAPDEYTFATLIKACSGLTAVEHGRQIHGNVVKLGCVSDHFVGTSLVDMYAKCGCIQDSYKLFTRINMRSVALWNAMIMGMAQHGNDEEALNLFSEMQAQGVQPDGITFIEVLSACNHSGLVSEAYKHFDSMYKVYGIQPEAEHYSCVIDVLGRSGLVKQAEELIKTMPFKPTASMYKVLLGACRVEGVQGHAEIGKRVASRLLALEPFDSTAYVVLSKIYAAADRWDMVTDARKMMKVKNVKKDPGLAVLI</sequence>
<comment type="similarity">
    <text evidence="2">Belongs to the PPR family. PCMP-E subfamily.</text>
</comment>
<dbReference type="GO" id="GO:0003723">
    <property type="term" value="F:RNA binding"/>
    <property type="evidence" value="ECO:0007669"/>
    <property type="project" value="InterPro"/>
</dbReference>
<evidence type="ECO:0008006" key="6">
    <source>
        <dbReference type="Google" id="ProtNLM"/>
    </source>
</evidence>
<dbReference type="InterPro" id="IPR011990">
    <property type="entry name" value="TPR-like_helical_dom_sf"/>
</dbReference>
<dbReference type="FunFam" id="1.25.40.10:FF:001086">
    <property type="entry name" value="Pentatricopeptide repeat-containing protein At4g33170"/>
    <property type="match status" value="1"/>
</dbReference>
<proteinExistence type="inferred from homology"/>
<feature type="repeat" description="PPR" evidence="3">
    <location>
        <begin position="612"/>
        <end position="646"/>
    </location>
</feature>
<dbReference type="InterPro" id="IPR002885">
    <property type="entry name" value="PPR_rpt"/>
</dbReference>
<evidence type="ECO:0000256" key="2">
    <source>
        <dbReference type="ARBA" id="ARBA00061659"/>
    </source>
</evidence>
<dbReference type="InterPro" id="IPR046848">
    <property type="entry name" value="E_motif"/>
</dbReference>
<dbReference type="FunFam" id="1.25.40.10:FF:000343">
    <property type="entry name" value="Pentatricopeptide repeat-containing protein At3g58590"/>
    <property type="match status" value="1"/>
</dbReference>
<dbReference type="PROSITE" id="PS51375">
    <property type="entry name" value="PPR"/>
    <property type="match status" value="5"/>
</dbReference>
<dbReference type="AlphaFoldDB" id="A0AAP0NSE1"/>
<keyword evidence="5" id="KW-1185">Reference proteome</keyword>
<evidence type="ECO:0000313" key="5">
    <source>
        <dbReference type="Proteomes" id="UP001419268"/>
    </source>
</evidence>
<reference evidence="4 5" key="1">
    <citation type="submission" date="2024-01" db="EMBL/GenBank/DDBJ databases">
        <title>Genome assemblies of Stephania.</title>
        <authorList>
            <person name="Yang L."/>
        </authorList>
    </citation>
    <scope>NUCLEOTIDE SEQUENCE [LARGE SCALE GENOMIC DNA]</scope>
    <source>
        <strain evidence="4">JXDWG</strain>
        <tissue evidence="4">Leaf</tissue>
    </source>
</reference>
<dbReference type="PANTHER" id="PTHR47926:SF543">
    <property type="entry name" value="(WILD MALAYSIAN BANANA) HYPOTHETICAL PROTEIN"/>
    <property type="match status" value="1"/>
</dbReference>
<feature type="repeat" description="PPR" evidence="3">
    <location>
        <begin position="128"/>
        <end position="163"/>
    </location>
</feature>
<evidence type="ECO:0000256" key="3">
    <source>
        <dbReference type="PROSITE-ProRule" id="PRU00708"/>
    </source>
</evidence>
<feature type="repeat" description="PPR" evidence="3">
    <location>
        <begin position="511"/>
        <end position="545"/>
    </location>
</feature>
<dbReference type="Pfam" id="PF01535">
    <property type="entry name" value="PPR"/>
    <property type="match status" value="8"/>
</dbReference>
<dbReference type="Pfam" id="PF20431">
    <property type="entry name" value="E_motif"/>
    <property type="match status" value="1"/>
</dbReference>
<dbReference type="Pfam" id="PF13041">
    <property type="entry name" value="PPR_2"/>
    <property type="match status" value="2"/>
</dbReference>
<feature type="repeat" description="PPR" evidence="3">
    <location>
        <begin position="97"/>
        <end position="127"/>
    </location>
</feature>
<feature type="repeat" description="PPR" evidence="3">
    <location>
        <begin position="308"/>
        <end position="342"/>
    </location>
</feature>
<evidence type="ECO:0000256" key="1">
    <source>
        <dbReference type="ARBA" id="ARBA00022737"/>
    </source>
</evidence>
<dbReference type="Proteomes" id="UP001419268">
    <property type="component" value="Unassembled WGS sequence"/>
</dbReference>
<accession>A0AAP0NSE1</accession>
<comment type="caution">
    <text evidence="4">The sequence shown here is derived from an EMBL/GenBank/DDBJ whole genome shotgun (WGS) entry which is preliminary data.</text>
</comment>
<dbReference type="FunFam" id="1.25.40.10:FF:000196">
    <property type="entry name" value="Pentatricopeptide repeat-containing protein At4g14850"/>
    <property type="match status" value="1"/>
</dbReference>
<dbReference type="Gene3D" id="1.25.40.10">
    <property type="entry name" value="Tetratricopeptide repeat domain"/>
    <property type="match status" value="6"/>
</dbReference>
<protein>
    <recommendedName>
        <fullName evidence="6">Pentatricopeptide repeat-containing protein</fullName>
    </recommendedName>
</protein>
<dbReference type="FunFam" id="1.25.40.10:FF:000285">
    <property type="entry name" value="Pentatricopeptide repeat-containing protein, chloroplastic"/>
    <property type="match status" value="1"/>
</dbReference>
<name>A0AAP0NSE1_9MAGN</name>
<evidence type="ECO:0000313" key="4">
    <source>
        <dbReference type="EMBL" id="KAK9118117.1"/>
    </source>
</evidence>
<dbReference type="EMBL" id="JBBNAG010000007">
    <property type="protein sequence ID" value="KAK9118117.1"/>
    <property type="molecule type" value="Genomic_DNA"/>
</dbReference>
<dbReference type="NCBIfam" id="TIGR00756">
    <property type="entry name" value="PPR"/>
    <property type="match status" value="5"/>
</dbReference>
<dbReference type="GO" id="GO:0009451">
    <property type="term" value="P:RNA modification"/>
    <property type="evidence" value="ECO:0007669"/>
    <property type="project" value="InterPro"/>
</dbReference>